<reference evidence="2" key="2">
    <citation type="journal article" date="2013" name="J. Bacteriol.">
        <title>Large linear plasmids of Borrelia species that cause relapsing fever.</title>
        <authorList>
            <person name="Miller S.C."/>
            <person name="Porcella S.F."/>
            <person name="Raffel S.J."/>
            <person name="Schwan T.G."/>
            <person name="Barbour A.G."/>
        </authorList>
    </citation>
    <scope>NUCLEOTIDE SEQUENCE</scope>
    <source>
        <strain evidence="2">91E135</strain>
        <plasmid evidence="2">lp150</plasmid>
    </source>
</reference>
<feature type="signal peptide" evidence="1">
    <location>
        <begin position="1"/>
        <end position="34"/>
    </location>
</feature>
<reference evidence="2" key="3">
    <citation type="submission" date="2015-06" db="EMBL/GenBank/DDBJ databases">
        <authorList>
            <person name="Hoefler B.C."/>
            <person name="Straight P.D."/>
        </authorList>
    </citation>
    <scope>NUCLEOTIDE SEQUENCE</scope>
    <source>
        <strain evidence="2">91E135</strain>
        <plasmid evidence="2">lp150</plasmid>
    </source>
</reference>
<proteinExistence type="predicted"/>
<keyword evidence="2" id="KW-0614">Plasmid</keyword>
<geneLocation type="plasmid" evidence="2">
    <name>lp150</name>
</geneLocation>
<accession>T1ECI9</accession>
<evidence type="ECO:0000313" key="2">
    <source>
        <dbReference type="EMBL" id="ADN26449.3"/>
    </source>
</evidence>
<gene>
    <name evidence="2" type="ORF">BTA021</name>
</gene>
<name>T1ECI9_BORT9</name>
<evidence type="ECO:0000256" key="1">
    <source>
        <dbReference type="SAM" id="SignalP"/>
    </source>
</evidence>
<reference evidence="2" key="1">
    <citation type="submission" date="2012-01" db="EMBL/GenBank/DDBJ databases">
        <authorList>
            <person name="Campeau S.A."/>
            <person name="Porcella S.F."/>
            <person name="Schwan T.G."/>
            <person name="Barbour A.G."/>
        </authorList>
    </citation>
    <scope>NUCLEOTIDE SEQUENCE</scope>
    <source>
        <strain evidence="2">91E135</strain>
        <plasmid evidence="2">lp150</plasmid>
    </source>
</reference>
<sequence>MFNVHKRSSRRMLMNHFMKIRCMVMCLLSVSVLGCTFKKTTKNEESFPLDCRLDINKDVKGQEKCEFKTPAEQAYAALLGRLRLLEESLNFKPKGFNQDVFDSMFSRVWDLPVEEKKNRVYASLKRDPETLSNLKVVVINLTTTTATSVAGLKTARDLLMALDESVESFISVIGENNGYLNKDNLTKLKETQDVASLSELETMVHNMLVQREQMVVFLKDIINQAALFDVNDKNHIQDALGSIIGLIFKTCSSQICIIDRNLKNLKESIKNKVSNLIL</sequence>
<dbReference type="AlphaFoldDB" id="T1ECI9"/>
<dbReference type="EMBL" id="HM008710">
    <property type="protein sequence ID" value="ADN26449.3"/>
    <property type="molecule type" value="Genomic_DNA"/>
</dbReference>
<protein>
    <recommendedName>
        <fullName evidence="3">Lipoprotein</fullName>
    </recommendedName>
</protein>
<organism evidence="2">
    <name type="scientific">Borrelia turicatae (strain 91E135)</name>
    <dbReference type="NCBI Taxonomy" id="314724"/>
    <lineage>
        <taxon>Bacteria</taxon>
        <taxon>Pseudomonadati</taxon>
        <taxon>Spirochaetota</taxon>
        <taxon>Spirochaetia</taxon>
        <taxon>Spirochaetales</taxon>
        <taxon>Borreliaceae</taxon>
        <taxon>Borrelia</taxon>
    </lineage>
</organism>
<evidence type="ECO:0008006" key="3">
    <source>
        <dbReference type="Google" id="ProtNLM"/>
    </source>
</evidence>
<feature type="chain" id="PRO_5006757877" description="Lipoprotein" evidence="1">
    <location>
        <begin position="35"/>
        <end position="278"/>
    </location>
</feature>
<dbReference type="PROSITE" id="PS51257">
    <property type="entry name" value="PROKAR_LIPOPROTEIN"/>
    <property type="match status" value="1"/>
</dbReference>
<keyword evidence="1" id="KW-0732">Signal</keyword>